<feature type="region of interest" description="Disordered" evidence="11">
    <location>
        <begin position="1"/>
        <end position="79"/>
    </location>
</feature>
<dbReference type="STRING" id="741276.A0A2S5B7F4"/>
<dbReference type="CDD" id="cd01088">
    <property type="entry name" value="MetAP2"/>
    <property type="match status" value="1"/>
</dbReference>
<dbReference type="SUPFAM" id="SSF55920">
    <property type="entry name" value="Creatinase/aminopeptidase"/>
    <property type="match status" value="1"/>
</dbReference>
<dbReference type="GO" id="GO:0005737">
    <property type="term" value="C:cytoplasm"/>
    <property type="evidence" value="ECO:0007669"/>
    <property type="project" value="UniProtKB-SubCell"/>
</dbReference>
<proteinExistence type="inferred from homology"/>
<feature type="binding site" evidence="9">
    <location>
        <position position="260"/>
    </location>
    <ligand>
        <name>a divalent metal cation</name>
        <dbReference type="ChEBI" id="CHEBI:60240"/>
        <label>2</label>
        <note>catalytic</note>
    </ligand>
</feature>
<comment type="catalytic activity">
    <reaction evidence="1 9 10">
        <text>Release of N-terminal amino acids, preferentially methionine, from peptides and arylamides.</text>
        <dbReference type="EC" id="3.4.11.18"/>
    </reaction>
</comment>
<dbReference type="SUPFAM" id="SSF46785">
    <property type="entry name" value="Winged helix' DNA-binding domain"/>
    <property type="match status" value="1"/>
</dbReference>
<feature type="binding site" evidence="9">
    <location>
        <position position="368"/>
    </location>
    <ligand>
        <name>a divalent metal cation</name>
        <dbReference type="ChEBI" id="CHEBI:60240"/>
        <label>2</label>
        <note>catalytic</note>
    </ligand>
</feature>
<evidence type="ECO:0000256" key="9">
    <source>
        <dbReference type="HAMAP-Rule" id="MF_03175"/>
    </source>
</evidence>
<dbReference type="InterPro" id="IPR036005">
    <property type="entry name" value="Creatinase/aminopeptidase-like"/>
</dbReference>
<accession>A0A2S5B7F4</accession>
<evidence type="ECO:0000256" key="7">
    <source>
        <dbReference type="ARBA" id="ARBA00022723"/>
    </source>
</evidence>
<feature type="binding site" evidence="9">
    <location>
        <position position="462"/>
    </location>
    <ligand>
        <name>a divalent metal cation</name>
        <dbReference type="ChEBI" id="CHEBI:60240"/>
        <label>1</label>
    </ligand>
</feature>
<comment type="cofactor">
    <cofactor evidence="9">
        <name>Co(2+)</name>
        <dbReference type="ChEBI" id="CHEBI:48828"/>
    </cofactor>
    <cofactor evidence="9">
        <name>Zn(2+)</name>
        <dbReference type="ChEBI" id="CHEBI:29105"/>
    </cofactor>
    <cofactor evidence="9">
        <name>Mn(2+)</name>
        <dbReference type="ChEBI" id="CHEBI:29035"/>
    </cofactor>
    <cofactor evidence="9">
        <name>Fe(2+)</name>
        <dbReference type="ChEBI" id="CHEBI:29033"/>
    </cofactor>
    <text evidence="9">Binds 2 divalent metal cations per subunit. Has a high-affinity and a low affinity metal-binding site. The true nature of the physiological cofactor is under debate. The enzyme is active with cobalt, zinc, manganese or divalent iron ions. Most likely, methionine aminopeptidases function as mononuclear Fe(2+)-metalloproteases under physiological conditions, and the catalytically relevant metal-binding site has been assigned to the histidine-containing high-affinity site.</text>
</comment>
<evidence type="ECO:0000256" key="4">
    <source>
        <dbReference type="ARBA" id="ARBA00022438"/>
    </source>
</evidence>
<dbReference type="GO" id="GO:0004239">
    <property type="term" value="F:initiator methionyl aminopeptidase activity"/>
    <property type="evidence" value="ECO:0007669"/>
    <property type="project" value="UniProtKB-UniRule"/>
</dbReference>
<feature type="binding site" evidence="9">
    <location>
        <position position="337"/>
    </location>
    <ligand>
        <name>substrate</name>
    </ligand>
</feature>
<comment type="similarity">
    <text evidence="9">Belongs to the peptidase M24A family. Methionine aminopeptidase eukaryotic type 2 subfamily.</text>
</comment>
<comment type="cofactor">
    <cofactor evidence="3">
        <name>Fe(2+)</name>
        <dbReference type="ChEBI" id="CHEBI:29033"/>
    </cofactor>
</comment>
<keyword evidence="4 9" id="KW-0031">Aminopeptidase</keyword>
<organism evidence="13 14">
    <name type="scientific">Rhodotorula taiwanensis</name>
    <dbReference type="NCBI Taxonomy" id="741276"/>
    <lineage>
        <taxon>Eukaryota</taxon>
        <taxon>Fungi</taxon>
        <taxon>Dikarya</taxon>
        <taxon>Basidiomycota</taxon>
        <taxon>Pucciniomycotina</taxon>
        <taxon>Microbotryomycetes</taxon>
        <taxon>Sporidiobolales</taxon>
        <taxon>Sporidiobolaceae</taxon>
        <taxon>Rhodotorula</taxon>
    </lineage>
</organism>
<dbReference type="Pfam" id="PF00557">
    <property type="entry name" value="Peptidase_M24"/>
    <property type="match status" value="1"/>
</dbReference>
<keyword evidence="7 9" id="KW-0479">Metal-binding</keyword>
<keyword evidence="14" id="KW-1185">Reference proteome</keyword>
<dbReference type="InterPro" id="IPR018349">
    <property type="entry name" value="Pept_M24A_MAP2_BS"/>
</dbReference>
<evidence type="ECO:0000256" key="8">
    <source>
        <dbReference type="ARBA" id="ARBA00022801"/>
    </source>
</evidence>
<evidence type="ECO:0000256" key="5">
    <source>
        <dbReference type="ARBA" id="ARBA00022490"/>
    </source>
</evidence>
<name>A0A2S5B7F4_9BASI</name>
<evidence type="ECO:0000256" key="10">
    <source>
        <dbReference type="RuleBase" id="RU003653"/>
    </source>
</evidence>
<comment type="caution">
    <text evidence="13">The sequence shown here is derived from an EMBL/GenBank/DDBJ whole genome shotgun (WGS) entry which is preliminary data.</text>
</comment>
<dbReference type="Proteomes" id="UP000237144">
    <property type="component" value="Unassembled WGS sequence"/>
</dbReference>
<dbReference type="GO" id="GO:0046872">
    <property type="term" value="F:metal ion binding"/>
    <property type="evidence" value="ECO:0007669"/>
    <property type="project" value="UniProtKB-UniRule"/>
</dbReference>
<keyword evidence="5 9" id="KW-0963">Cytoplasm</keyword>
<dbReference type="Gene3D" id="1.10.10.10">
    <property type="entry name" value="Winged helix-like DNA-binding domain superfamily/Winged helix DNA-binding domain"/>
    <property type="match status" value="1"/>
</dbReference>
<evidence type="ECO:0000256" key="11">
    <source>
        <dbReference type="SAM" id="MobiDB-lite"/>
    </source>
</evidence>
<evidence type="ECO:0000313" key="13">
    <source>
        <dbReference type="EMBL" id="POY72698.1"/>
    </source>
</evidence>
<gene>
    <name evidence="13" type="ORF">BMF94_4528</name>
</gene>
<dbReference type="PROSITE" id="PS01202">
    <property type="entry name" value="MAP_2"/>
    <property type="match status" value="1"/>
</dbReference>
<protein>
    <recommendedName>
        <fullName evidence="9">Methionine aminopeptidase 2</fullName>
        <shortName evidence="9">MAP 2</shortName>
        <shortName evidence="9">MetAP 2</shortName>
        <ecNumber evidence="9">3.4.11.18</ecNumber>
    </recommendedName>
    <alternativeName>
        <fullName evidence="9">Peptidase M</fullName>
    </alternativeName>
</protein>
<evidence type="ECO:0000256" key="1">
    <source>
        <dbReference type="ARBA" id="ARBA00000294"/>
    </source>
</evidence>
<dbReference type="InterPro" id="IPR001714">
    <property type="entry name" value="Pept_M24_MAP"/>
</dbReference>
<feature type="compositionally biased region" description="Acidic residues" evidence="11">
    <location>
        <begin position="42"/>
        <end position="54"/>
    </location>
</feature>
<dbReference type="AlphaFoldDB" id="A0A2S5B7F4"/>
<evidence type="ECO:0000256" key="3">
    <source>
        <dbReference type="ARBA" id="ARBA00001954"/>
    </source>
</evidence>
<feature type="binding site" evidence="9">
    <location>
        <position position="462"/>
    </location>
    <ligand>
        <name>a divalent metal cation</name>
        <dbReference type="ChEBI" id="CHEBI:60240"/>
        <label>2</label>
        <note>catalytic</note>
    </ligand>
</feature>
<reference evidence="13 14" key="1">
    <citation type="journal article" date="2018" name="Front. Microbiol.">
        <title>Prospects for Fungal Bioremediation of Acidic Radioactive Waste Sites: Characterization and Genome Sequence of Rhodotorula taiwanensis MD1149.</title>
        <authorList>
            <person name="Tkavc R."/>
            <person name="Matrosova V.Y."/>
            <person name="Grichenko O.E."/>
            <person name="Gostincar C."/>
            <person name="Volpe R.P."/>
            <person name="Klimenkova P."/>
            <person name="Gaidamakova E.K."/>
            <person name="Zhou C.E."/>
            <person name="Stewart B.J."/>
            <person name="Lyman M.G."/>
            <person name="Malfatti S.A."/>
            <person name="Rubinfeld B."/>
            <person name="Courtot M."/>
            <person name="Singh J."/>
            <person name="Dalgard C.L."/>
            <person name="Hamilton T."/>
            <person name="Frey K.G."/>
            <person name="Gunde-Cimerman N."/>
            <person name="Dugan L."/>
            <person name="Daly M.J."/>
        </authorList>
    </citation>
    <scope>NUCLEOTIDE SEQUENCE [LARGE SCALE GENOMIC DNA]</scope>
    <source>
        <strain evidence="13 14">MD1149</strain>
    </source>
</reference>
<dbReference type="GO" id="GO:0006508">
    <property type="term" value="P:proteolysis"/>
    <property type="evidence" value="ECO:0007669"/>
    <property type="project" value="UniProtKB-KW"/>
</dbReference>
<dbReference type="PANTHER" id="PTHR45777">
    <property type="entry name" value="METHIONINE AMINOPEPTIDASE 2"/>
    <property type="match status" value="1"/>
</dbReference>
<feature type="compositionally biased region" description="Low complexity" evidence="11">
    <location>
        <begin position="24"/>
        <end position="39"/>
    </location>
</feature>
<comment type="cofactor">
    <cofactor evidence="2">
        <name>Mn(2+)</name>
        <dbReference type="ChEBI" id="CHEBI:29035"/>
    </cofactor>
</comment>
<feature type="binding site" evidence="9">
    <location>
        <position position="229"/>
    </location>
    <ligand>
        <name>substrate</name>
    </ligand>
</feature>
<feature type="binding site" evidence="9">
    <location>
        <position position="329"/>
    </location>
    <ligand>
        <name>a divalent metal cation</name>
        <dbReference type="ChEBI" id="CHEBI:60240"/>
        <label>2</label>
        <note>catalytic</note>
    </ligand>
</feature>
<dbReference type="GO" id="GO:0070006">
    <property type="term" value="F:metalloaminopeptidase activity"/>
    <property type="evidence" value="ECO:0007669"/>
    <property type="project" value="UniProtKB-UniRule"/>
</dbReference>
<feature type="binding site" evidence="9">
    <location>
        <position position="260"/>
    </location>
    <ligand>
        <name>a divalent metal cation</name>
        <dbReference type="ChEBI" id="CHEBI:60240"/>
        <label>1</label>
    </ligand>
</feature>
<dbReference type="OrthoDB" id="7848262at2759"/>
<evidence type="ECO:0000256" key="6">
    <source>
        <dbReference type="ARBA" id="ARBA00022670"/>
    </source>
</evidence>
<keyword evidence="8 9" id="KW-0378">Hydrolase</keyword>
<dbReference type="EC" id="3.4.11.18" evidence="9"/>
<dbReference type="InterPro" id="IPR002468">
    <property type="entry name" value="Pept_M24A_MAP2"/>
</dbReference>
<dbReference type="PANTHER" id="PTHR45777:SF2">
    <property type="entry name" value="METHIONINE AMINOPEPTIDASE 2"/>
    <property type="match status" value="1"/>
</dbReference>
<dbReference type="InterPro" id="IPR036390">
    <property type="entry name" value="WH_DNA-bd_sf"/>
</dbReference>
<dbReference type="InterPro" id="IPR050247">
    <property type="entry name" value="Met_Aminopeptidase_Type2"/>
</dbReference>
<dbReference type="EMBL" id="PJQD01000048">
    <property type="protein sequence ID" value="POY72698.1"/>
    <property type="molecule type" value="Genomic_DNA"/>
</dbReference>
<evidence type="ECO:0000256" key="2">
    <source>
        <dbReference type="ARBA" id="ARBA00001936"/>
    </source>
</evidence>
<comment type="function">
    <text evidence="9 10">Cotranslationally removes the N-terminal methionine from nascent proteins. The N-terminal methionine is often cleaved when the second residue in the primary sequence is small and uncharged (Met-Ala-, Cys, Gly, Pro, Ser, Thr, or Val).</text>
</comment>
<dbReference type="InterPro" id="IPR000994">
    <property type="entry name" value="Pept_M24"/>
</dbReference>
<dbReference type="NCBIfam" id="TIGR00501">
    <property type="entry name" value="met_pdase_II"/>
    <property type="match status" value="1"/>
</dbReference>
<evidence type="ECO:0000259" key="12">
    <source>
        <dbReference type="Pfam" id="PF00557"/>
    </source>
</evidence>
<feature type="binding site" evidence="9">
    <location>
        <position position="249"/>
    </location>
    <ligand>
        <name>a divalent metal cation</name>
        <dbReference type="ChEBI" id="CHEBI:60240"/>
        <label>1</label>
    </ligand>
</feature>
<dbReference type="Gene3D" id="3.90.230.10">
    <property type="entry name" value="Creatinase/methionine aminopeptidase superfamily"/>
    <property type="match status" value="1"/>
</dbReference>
<dbReference type="InterPro" id="IPR036388">
    <property type="entry name" value="WH-like_DNA-bd_sf"/>
</dbReference>
<keyword evidence="6 9" id="KW-0645">Protease</keyword>
<feature type="domain" description="Peptidase M24" evidence="12">
    <location>
        <begin position="166"/>
        <end position="376"/>
    </location>
</feature>
<sequence>MAAVAPAEQNGSASSAEMSDVKLASANAAPAAAAEPNGNDEQHDDDDGEDDDEAAGPANGTSDKKKSKSAVLSSSRHRRDYWEWHPDSALRASIEKKKSNKKKKKVVQTEPPTVPVSKFFKDGQFPVGQTHDYLGDNSYRTTSEEMREKERLLMQEDESSPHNYNAIRRAAEVHRQVRKYARANIKPGMQMTDIAEMIENGTRALVEENGMKSGIGFPTGLSRNHCAAHWTPNAGDKTVLQKEDVLKVDFGVHVNGRIVDSAFTLNWEPTYDNLLKAVQEATEAGVREAGIDVRMGTIGAAIQEVMESYEVEVGGKTHQVKSIRNLTGHSIDPYIIHAGKSVPIVASYDPDDEEAGEKMEEGEYFAIETFGSTGRGYVQGGGECSHYARMAGVRAPLRHDSSKRLLASIDKNFGTLPWCKRYLDRTGEKSYALALRELVMAGIVQDYPPLYDEEGSQTAQYEHTIILRPTCKEVVTRGDDY</sequence>
<evidence type="ECO:0000313" key="14">
    <source>
        <dbReference type="Proteomes" id="UP000237144"/>
    </source>
</evidence>
<dbReference type="HAMAP" id="MF_03175">
    <property type="entry name" value="MetAP_2_euk"/>
    <property type="match status" value="1"/>
</dbReference>
<dbReference type="PRINTS" id="PR00599">
    <property type="entry name" value="MAPEPTIDASE"/>
</dbReference>
<comment type="subcellular location">
    <subcellularLocation>
        <location evidence="9">Cytoplasm</location>
    </subcellularLocation>
</comment>